<feature type="region of interest" description="Disordered" evidence="2">
    <location>
        <begin position="341"/>
        <end position="374"/>
    </location>
</feature>
<feature type="compositionally biased region" description="Low complexity" evidence="2">
    <location>
        <begin position="1"/>
        <end position="17"/>
    </location>
</feature>
<accession>A0AAW1TJD7</accession>
<evidence type="ECO:0000313" key="3">
    <source>
        <dbReference type="EMBL" id="KAK9868581.1"/>
    </source>
</evidence>
<feature type="compositionally biased region" description="Polar residues" evidence="2">
    <location>
        <begin position="519"/>
        <end position="542"/>
    </location>
</feature>
<feature type="region of interest" description="Disordered" evidence="2">
    <location>
        <begin position="391"/>
        <end position="419"/>
    </location>
</feature>
<sequence>MSWTSFTSSSQSPLTESRQTAAAQAVPTAYQVQSPGTSSFAHAACEAARQDEQDHPCLPDPGHFPAAAEQGQAALPGMDSAHAAMLKQQAESLSAVSLAEDNVSNVALLHLELKVARKKLEQQDDRMLDTEAVISGLHQQMAASQEAQAKAQSLAASLQAAASQHSEAASQKLKEAYQRLAGLEAQHAASMKAQQQEHAQVVSEMKAAHASATHAKVEELARQLTEAKSAKAGAEERLSAQIDELSAKLASEKRRTAALKVQLDADKENEHYLQNVRHQSEQGLQTSLQRLQKDAEFNQKKATALQQHLQEGEAAKTSQELKLQQAERSLKSLQTTLAGLQGSWLPGNTPSKPTSRIQNNSTLPRARRKLNSRRTSCPGLRELRAALTQATQAHSVDSQALQKTREELASKEVSHRSNQAALQQELSLQKAELHDGQLAQARSMAQKAAADSAQQRSAAQAAADAMAEAACADLKRQVAALRQQLKICNHKLQTAETKYATHAGSMAALQSRSELAEQSAKNTQASLKSLQESHSVMASQHTQELHAKDSLLQGRLQIVAR</sequence>
<feature type="compositionally biased region" description="Basic and acidic residues" evidence="2">
    <location>
        <begin position="48"/>
        <end position="57"/>
    </location>
</feature>
<comment type="caution">
    <text evidence="3">The sequence shown here is derived from an EMBL/GenBank/DDBJ whole genome shotgun (WGS) entry which is preliminary data.</text>
</comment>
<keyword evidence="1" id="KW-0175">Coiled coil</keyword>
<proteinExistence type="predicted"/>
<gene>
    <name evidence="3" type="ORF">WJX84_009944</name>
</gene>
<feature type="region of interest" description="Disordered" evidence="2">
    <location>
        <begin position="510"/>
        <end position="542"/>
    </location>
</feature>
<reference evidence="3 4" key="1">
    <citation type="journal article" date="2024" name="Nat. Commun.">
        <title>Phylogenomics reveals the evolutionary origins of lichenization in chlorophyte algae.</title>
        <authorList>
            <person name="Puginier C."/>
            <person name="Libourel C."/>
            <person name="Otte J."/>
            <person name="Skaloud P."/>
            <person name="Haon M."/>
            <person name="Grisel S."/>
            <person name="Petersen M."/>
            <person name="Berrin J.G."/>
            <person name="Delaux P.M."/>
            <person name="Dal Grande F."/>
            <person name="Keller J."/>
        </authorList>
    </citation>
    <scope>NUCLEOTIDE SEQUENCE [LARGE SCALE GENOMIC DNA]</scope>
    <source>
        <strain evidence="3 4">SAG 2523</strain>
    </source>
</reference>
<protein>
    <submittedName>
        <fullName evidence="3">Uncharacterized protein</fullName>
    </submittedName>
</protein>
<keyword evidence="4" id="KW-1185">Reference proteome</keyword>
<feature type="compositionally biased region" description="Polar residues" evidence="2">
    <location>
        <begin position="30"/>
        <end position="40"/>
    </location>
</feature>
<feature type="coiled-coil region" evidence="1">
    <location>
        <begin position="217"/>
        <end position="262"/>
    </location>
</feature>
<feature type="compositionally biased region" description="Polar residues" evidence="2">
    <location>
        <begin position="391"/>
        <end position="402"/>
    </location>
</feature>
<dbReference type="Proteomes" id="UP001485043">
    <property type="component" value="Unassembled WGS sequence"/>
</dbReference>
<feature type="compositionally biased region" description="Basic and acidic residues" evidence="2">
    <location>
        <begin position="403"/>
        <end position="415"/>
    </location>
</feature>
<organism evidence="3 4">
    <name type="scientific">Apatococcus fuscideae</name>
    <dbReference type="NCBI Taxonomy" id="2026836"/>
    <lineage>
        <taxon>Eukaryota</taxon>
        <taxon>Viridiplantae</taxon>
        <taxon>Chlorophyta</taxon>
        <taxon>core chlorophytes</taxon>
        <taxon>Trebouxiophyceae</taxon>
        <taxon>Chlorellales</taxon>
        <taxon>Chlorellaceae</taxon>
        <taxon>Apatococcus</taxon>
    </lineage>
</organism>
<name>A0AAW1TJD7_9CHLO</name>
<evidence type="ECO:0000313" key="4">
    <source>
        <dbReference type="Proteomes" id="UP001485043"/>
    </source>
</evidence>
<feature type="region of interest" description="Disordered" evidence="2">
    <location>
        <begin position="1"/>
        <end position="67"/>
    </location>
</feature>
<feature type="compositionally biased region" description="Polar residues" evidence="2">
    <location>
        <begin position="346"/>
        <end position="363"/>
    </location>
</feature>
<evidence type="ECO:0000256" key="2">
    <source>
        <dbReference type="SAM" id="MobiDB-lite"/>
    </source>
</evidence>
<dbReference type="EMBL" id="JALJOV010000022">
    <property type="protein sequence ID" value="KAK9868581.1"/>
    <property type="molecule type" value="Genomic_DNA"/>
</dbReference>
<evidence type="ECO:0000256" key="1">
    <source>
        <dbReference type="SAM" id="Coils"/>
    </source>
</evidence>
<dbReference type="AlphaFoldDB" id="A0AAW1TJD7"/>